<feature type="domain" description="Transposase IS701-like DDE" evidence="2">
    <location>
        <begin position="23"/>
        <end position="247"/>
    </location>
</feature>
<dbReference type="EMBL" id="JANFNG010000022">
    <property type="protein sequence ID" value="MCQ4083468.1"/>
    <property type="molecule type" value="Genomic_DNA"/>
</dbReference>
<dbReference type="InterPro" id="IPR039365">
    <property type="entry name" value="IS701-like"/>
</dbReference>
<dbReference type="PANTHER" id="PTHR33627:SF1">
    <property type="entry name" value="TRANSPOSASE"/>
    <property type="match status" value="1"/>
</dbReference>
<comment type="caution">
    <text evidence="3">The sequence shown here is derived from an EMBL/GenBank/DDBJ whole genome shotgun (WGS) entry which is preliminary data.</text>
</comment>
<feature type="region of interest" description="Disordered" evidence="1">
    <location>
        <begin position="246"/>
        <end position="271"/>
    </location>
</feature>
<evidence type="ECO:0000313" key="3">
    <source>
        <dbReference type="EMBL" id="MCQ4083468.1"/>
    </source>
</evidence>
<gene>
    <name evidence="3" type="ORF">NGB36_23395</name>
</gene>
<evidence type="ECO:0000259" key="2">
    <source>
        <dbReference type="Pfam" id="PF13546"/>
    </source>
</evidence>
<organism evidence="3 4">
    <name type="scientific">Streptomyces humicola</name>
    <dbReference type="NCBI Taxonomy" id="2953240"/>
    <lineage>
        <taxon>Bacteria</taxon>
        <taxon>Bacillati</taxon>
        <taxon>Actinomycetota</taxon>
        <taxon>Actinomycetes</taxon>
        <taxon>Kitasatosporales</taxon>
        <taxon>Streptomycetaceae</taxon>
        <taxon>Streptomyces</taxon>
    </lineage>
</organism>
<keyword evidence="4" id="KW-1185">Reference proteome</keyword>
<name>A0ABT1Q275_9ACTN</name>
<proteinExistence type="predicted"/>
<dbReference type="Proteomes" id="UP001057702">
    <property type="component" value="Unassembled WGS sequence"/>
</dbReference>
<dbReference type="InterPro" id="IPR038721">
    <property type="entry name" value="IS701-like_DDE_dom"/>
</dbReference>
<sequence length="271" mass="29298">MTKRLPCPPAPGPLEAYAARFDDLFGTLAQRRGFREYLAGLLLPRDRNKTLTCLAGAEPVAGAQHPAVQRLQFFLSESTWDCEAVNARRLKLLLADPCTAPHPGGVLVVDDSGDRKDGAATAHVGKQYLGSVGKIDRGVVTVTTCWADERVYYPVHAHPYTPAHHFLKGKNDPGFAHQLPIAIELAAQAKATGLVFRAVAADCAYGDRDSFRADLHEAGLPFVMALKPRHGTWAYGRDAHTPVDAARLPRRADLAGPGPSRGLDAHRAHLP</sequence>
<protein>
    <submittedName>
        <fullName evidence="3">Transposase</fullName>
    </submittedName>
</protein>
<dbReference type="PANTHER" id="PTHR33627">
    <property type="entry name" value="TRANSPOSASE"/>
    <property type="match status" value="1"/>
</dbReference>
<accession>A0ABT1Q275</accession>
<evidence type="ECO:0000313" key="4">
    <source>
        <dbReference type="Proteomes" id="UP001057702"/>
    </source>
</evidence>
<dbReference type="Pfam" id="PF13546">
    <property type="entry name" value="DDE_5"/>
    <property type="match status" value="1"/>
</dbReference>
<evidence type="ECO:0000256" key="1">
    <source>
        <dbReference type="SAM" id="MobiDB-lite"/>
    </source>
</evidence>
<reference evidence="3" key="1">
    <citation type="submission" date="2022-06" db="EMBL/GenBank/DDBJ databases">
        <title>Draft genome sequence of Streptomyces sp. RB6PN25 isolated from peat swamp forest in Thailand.</title>
        <authorList>
            <person name="Duangmal K."/>
            <person name="Klaysubun C."/>
        </authorList>
    </citation>
    <scope>NUCLEOTIDE SEQUENCE</scope>
    <source>
        <strain evidence="3">RB6PN25</strain>
    </source>
</reference>